<evidence type="ECO:0000313" key="9">
    <source>
        <dbReference type="EMBL" id="KAF2835103.1"/>
    </source>
</evidence>
<dbReference type="OrthoDB" id="10262656at2759"/>
<feature type="transmembrane region" description="Helical" evidence="7">
    <location>
        <begin position="116"/>
        <end position="137"/>
    </location>
</feature>
<feature type="transmembrane region" description="Helical" evidence="7">
    <location>
        <begin position="373"/>
        <end position="391"/>
    </location>
</feature>
<feature type="transmembrane region" description="Helical" evidence="7">
    <location>
        <begin position="157"/>
        <end position="179"/>
    </location>
</feature>
<evidence type="ECO:0000259" key="8">
    <source>
        <dbReference type="PROSITE" id="PS50850"/>
    </source>
</evidence>
<dbReference type="Proteomes" id="UP000799429">
    <property type="component" value="Unassembled WGS sequence"/>
</dbReference>
<evidence type="ECO:0000256" key="7">
    <source>
        <dbReference type="SAM" id="Phobius"/>
    </source>
</evidence>
<dbReference type="GO" id="GO:0016020">
    <property type="term" value="C:membrane"/>
    <property type="evidence" value="ECO:0007669"/>
    <property type="project" value="UniProtKB-SubCell"/>
</dbReference>
<feature type="transmembrane region" description="Helical" evidence="7">
    <location>
        <begin position="260"/>
        <end position="287"/>
    </location>
</feature>
<comment type="subcellular location">
    <subcellularLocation>
        <location evidence="1">Membrane</location>
        <topology evidence="1">Multi-pass membrane protein</topology>
    </subcellularLocation>
</comment>
<dbReference type="InterPro" id="IPR020846">
    <property type="entry name" value="MFS_dom"/>
</dbReference>
<feature type="transmembrane region" description="Helical" evidence="7">
    <location>
        <begin position="342"/>
        <end position="361"/>
    </location>
</feature>
<gene>
    <name evidence="9" type="ORF">M501DRAFT_989090</name>
</gene>
<keyword evidence="4 7" id="KW-1133">Transmembrane helix</keyword>
<sequence length="542" mass="59244">MSSIQSYMFFQLKHFSPKASNATIASQSGILISARTASHVLTGLLWGRLADDERIGRKVVLVIGLLASGLAIIGYGFAETFTTAVIWQTLDGLLNGTIPIVRCMTAEIHPDRQYRARALALLPLCANAGTLLGPLIGGFLASRVDDSSFSSLSEYPYAVPNLCVAGIQVIVAICAILGLEDHYFQSPNGSQPEGHVERSEISNSSESSECASSNQHSDEISPLLINRPNGPRSLEEPVPPGAPSALPLCRMWTSNVLSTMIAQFIISGHLGTFSSLWAIFLSTPVVATQYQHPPLWFSGGLGLSPKFVGVAMSSLGFAGIILQIVVYPPLRDRTGTIRLWRTALYLFPVVYVLAPFCALVASSMSTEEKESPSSGSVWIALLSITILYVLGRTGVVPATSLLINDCAPHPSVRGTVHATGTIVSNLSRTWLLGCCWVSYIILHCKSTCERREEWRPELVELRGSSSTKFKDQTHAPLARRDRDRIPFSQFRDFISIYFSSIRNTSLIRTIVKANLKCVSPVHSEHFQLKPHDYQNNFAKDSH</sequence>
<dbReference type="PROSITE" id="PS50850">
    <property type="entry name" value="MFS"/>
    <property type="match status" value="1"/>
</dbReference>
<keyword evidence="3 7" id="KW-0812">Transmembrane</keyword>
<dbReference type="EMBL" id="MU006111">
    <property type="protein sequence ID" value="KAF2835103.1"/>
    <property type="molecule type" value="Genomic_DNA"/>
</dbReference>
<feature type="transmembrane region" description="Helical" evidence="7">
    <location>
        <begin position="307"/>
        <end position="330"/>
    </location>
</feature>
<comment type="caution">
    <text evidence="9">The sequence shown here is derived from an EMBL/GenBank/DDBJ whole genome shotgun (WGS) entry which is preliminary data.</text>
</comment>
<feature type="domain" description="Major facilitator superfamily (MFS) profile" evidence="8">
    <location>
        <begin position="1"/>
        <end position="512"/>
    </location>
</feature>
<dbReference type="SUPFAM" id="SSF103473">
    <property type="entry name" value="MFS general substrate transporter"/>
    <property type="match status" value="1"/>
</dbReference>
<protein>
    <submittedName>
        <fullName evidence="9">MFS general substrate transporter</fullName>
    </submittedName>
</protein>
<feature type="transmembrane region" description="Helical" evidence="7">
    <location>
        <begin position="84"/>
        <end position="104"/>
    </location>
</feature>
<evidence type="ECO:0000256" key="3">
    <source>
        <dbReference type="ARBA" id="ARBA00022692"/>
    </source>
</evidence>
<dbReference type="PANTHER" id="PTHR23504:SF15">
    <property type="entry name" value="MAJOR FACILITATOR SUPERFAMILY (MFS) PROFILE DOMAIN-CONTAINING PROTEIN"/>
    <property type="match status" value="1"/>
</dbReference>
<dbReference type="InterPro" id="IPR036259">
    <property type="entry name" value="MFS_trans_sf"/>
</dbReference>
<keyword evidence="5 7" id="KW-0472">Membrane</keyword>
<evidence type="ECO:0000256" key="4">
    <source>
        <dbReference type="ARBA" id="ARBA00022989"/>
    </source>
</evidence>
<dbReference type="Pfam" id="PF07690">
    <property type="entry name" value="MFS_1"/>
    <property type="match status" value="1"/>
</dbReference>
<evidence type="ECO:0000256" key="6">
    <source>
        <dbReference type="SAM" id="MobiDB-lite"/>
    </source>
</evidence>
<keyword evidence="2" id="KW-0813">Transport</keyword>
<feature type="compositionally biased region" description="Low complexity" evidence="6">
    <location>
        <begin position="201"/>
        <end position="213"/>
    </location>
</feature>
<feature type="transmembrane region" description="Helical" evidence="7">
    <location>
        <begin position="59"/>
        <end position="78"/>
    </location>
</feature>
<organism evidence="9 10">
    <name type="scientific">Patellaria atrata CBS 101060</name>
    <dbReference type="NCBI Taxonomy" id="1346257"/>
    <lineage>
        <taxon>Eukaryota</taxon>
        <taxon>Fungi</taxon>
        <taxon>Dikarya</taxon>
        <taxon>Ascomycota</taxon>
        <taxon>Pezizomycotina</taxon>
        <taxon>Dothideomycetes</taxon>
        <taxon>Dothideomycetes incertae sedis</taxon>
        <taxon>Patellariales</taxon>
        <taxon>Patellariaceae</taxon>
        <taxon>Patellaria</taxon>
    </lineage>
</organism>
<evidence type="ECO:0000256" key="2">
    <source>
        <dbReference type="ARBA" id="ARBA00022448"/>
    </source>
</evidence>
<dbReference type="GO" id="GO:0022857">
    <property type="term" value="F:transmembrane transporter activity"/>
    <property type="evidence" value="ECO:0007669"/>
    <property type="project" value="InterPro"/>
</dbReference>
<evidence type="ECO:0000313" key="10">
    <source>
        <dbReference type="Proteomes" id="UP000799429"/>
    </source>
</evidence>
<keyword evidence="10" id="KW-1185">Reference proteome</keyword>
<dbReference type="InterPro" id="IPR011701">
    <property type="entry name" value="MFS"/>
</dbReference>
<dbReference type="Gene3D" id="1.20.1250.20">
    <property type="entry name" value="MFS general substrate transporter like domains"/>
    <property type="match status" value="1"/>
</dbReference>
<name>A0A9P4S2K0_9PEZI</name>
<evidence type="ECO:0000256" key="1">
    <source>
        <dbReference type="ARBA" id="ARBA00004141"/>
    </source>
</evidence>
<dbReference type="PANTHER" id="PTHR23504">
    <property type="entry name" value="MAJOR FACILITATOR SUPERFAMILY DOMAIN-CONTAINING PROTEIN 10"/>
    <property type="match status" value="1"/>
</dbReference>
<proteinExistence type="predicted"/>
<feature type="region of interest" description="Disordered" evidence="6">
    <location>
        <begin position="188"/>
        <end position="226"/>
    </location>
</feature>
<evidence type="ECO:0000256" key="5">
    <source>
        <dbReference type="ARBA" id="ARBA00023136"/>
    </source>
</evidence>
<dbReference type="AlphaFoldDB" id="A0A9P4S2K0"/>
<accession>A0A9P4S2K0</accession>
<reference evidence="9" key="1">
    <citation type="journal article" date="2020" name="Stud. Mycol.">
        <title>101 Dothideomycetes genomes: a test case for predicting lifestyles and emergence of pathogens.</title>
        <authorList>
            <person name="Haridas S."/>
            <person name="Albert R."/>
            <person name="Binder M."/>
            <person name="Bloem J."/>
            <person name="Labutti K."/>
            <person name="Salamov A."/>
            <person name="Andreopoulos B."/>
            <person name="Baker S."/>
            <person name="Barry K."/>
            <person name="Bills G."/>
            <person name="Bluhm B."/>
            <person name="Cannon C."/>
            <person name="Castanera R."/>
            <person name="Culley D."/>
            <person name="Daum C."/>
            <person name="Ezra D."/>
            <person name="Gonzalez J."/>
            <person name="Henrissat B."/>
            <person name="Kuo A."/>
            <person name="Liang C."/>
            <person name="Lipzen A."/>
            <person name="Lutzoni F."/>
            <person name="Magnuson J."/>
            <person name="Mondo S."/>
            <person name="Nolan M."/>
            <person name="Ohm R."/>
            <person name="Pangilinan J."/>
            <person name="Park H.-J."/>
            <person name="Ramirez L."/>
            <person name="Alfaro M."/>
            <person name="Sun H."/>
            <person name="Tritt A."/>
            <person name="Yoshinaga Y."/>
            <person name="Zwiers L.-H."/>
            <person name="Turgeon B."/>
            <person name="Goodwin S."/>
            <person name="Spatafora J."/>
            <person name="Crous P."/>
            <person name="Grigoriev I."/>
        </authorList>
    </citation>
    <scope>NUCLEOTIDE SEQUENCE</scope>
    <source>
        <strain evidence="9">CBS 101060</strain>
    </source>
</reference>